<name>A0AAX1EGH7_9GAMM</name>
<dbReference type="Proteomes" id="UP000295517">
    <property type="component" value="Chromosome"/>
</dbReference>
<dbReference type="AlphaFoldDB" id="A0AAX1EGH7"/>
<proteinExistence type="predicted"/>
<dbReference type="EMBL" id="CP038254">
    <property type="protein sequence ID" value="QBR84188.1"/>
    <property type="molecule type" value="Genomic_DNA"/>
</dbReference>
<organism evidence="1 2">
    <name type="scientific">Legionella israelensis</name>
    <dbReference type="NCBI Taxonomy" id="454"/>
    <lineage>
        <taxon>Bacteria</taxon>
        <taxon>Pseudomonadati</taxon>
        <taxon>Pseudomonadota</taxon>
        <taxon>Gammaproteobacteria</taxon>
        <taxon>Legionellales</taxon>
        <taxon>Legionellaceae</taxon>
        <taxon>Legionella</taxon>
    </lineage>
</organism>
<protein>
    <recommendedName>
        <fullName evidence="3">Antitoxin Xre/MbcA/ParS-like toxin-binding domain-containing protein</fullName>
    </recommendedName>
</protein>
<evidence type="ECO:0000313" key="2">
    <source>
        <dbReference type="Proteomes" id="UP000295517"/>
    </source>
</evidence>
<gene>
    <name evidence="1" type="ORF">E3983_07330</name>
</gene>
<accession>A0AAX1EGH7</accession>
<dbReference type="RefSeq" id="WP_135060432.1">
    <property type="nucleotide sequence ID" value="NZ_CP038254.1"/>
</dbReference>
<reference evidence="1 2" key="1">
    <citation type="submission" date="2019-03" db="EMBL/GenBank/DDBJ databases">
        <title>Diverse conjugative elements silence natural transformation in Legionella species.</title>
        <authorList>
            <person name="Durieux I."/>
            <person name="Ginevra C."/>
            <person name="Attaiech L."/>
            <person name="Picq K."/>
            <person name="Juan P.A."/>
            <person name="Jarraud S."/>
            <person name="Charpentier X."/>
        </authorList>
    </citation>
    <scope>NUCLEOTIDE SEQUENCE [LARGE SCALE GENOMIC DNA]</scope>
    <source>
        <strain evidence="1 2">HL-0427-4011</strain>
    </source>
</reference>
<sequence length="129" mass="15014">MMISNTPHQLTDDILKRNTKNVIALFQHWKLKNEEECSLLGGISPAQLAKYKKGTAIIHGRDTIERVGNLLGIHKNLRILYPYNREVVYKWIKARNHKLHNLAPLEVMLQHGYMGIAQIRRFTDFLRGQ</sequence>
<evidence type="ECO:0008006" key="3">
    <source>
        <dbReference type="Google" id="ProtNLM"/>
    </source>
</evidence>
<evidence type="ECO:0000313" key="1">
    <source>
        <dbReference type="EMBL" id="QBR84188.1"/>
    </source>
</evidence>